<organism evidence="23 24">
    <name type="scientific">Gordonia paraffinivorans</name>
    <dbReference type="NCBI Taxonomy" id="175628"/>
    <lineage>
        <taxon>Bacteria</taxon>
        <taxon>Bacillati</taxon>
        <taxon>Actinomycetota</taxon>
        <taxon>Actinomycetes</taxon>
        <taxon>Mycobacteriales</taxon>
        <taxon>Gordoniaceae</taxon>
        <taxon>Gordonia</taxon>
    </lineage>
</organism>
<dbReference type="InterPro" id="IPR001433">
    <property type="entry name" value="OxRdtase_FAD/NAD-bd"/>
</dbReference>
<dbReference type="InterPro" id="IPR001094">
    <property type="entry name" value="Flavdoxin-like"/>
</dbReference>
<dbReference type="InterPro" id="IPR006656">
    <property type="entry name" value="Mopterin_OxRdtase"/>
</dbReference>
<feature type="domain" description="Flavodoxin-like" evidence="20">
    <location>
        <begin position="865"/>
        <end position="1001"/>
    </location>
</feature>
<evidence type="ECO:0000256" key="7">
    <source>
        <dbReference type="ARBA" id="ARBA00022485"/>
    </source>
</evidence>
<name>A0ABD7V7E2_9ACTN</name>
<dbReference type="CDD" id="cd02754">
    <property type="entry name" value="MopB_Nitrate-R-NapA-like"/>
    <property type="match status" value="1"/>
</dbReference>
<keyword evidence="15" id="KW-0408">Iron</keyword>
<dbReference type="InterPro" id="IPR039261">
    <property type="entry name" value="FNR_nucleotide-bd"/>
</dbReference>
<keyword evidence="13" id="KW-0521">NADP</keyword>
<accession>A0ABD7V7E2</accession>
<dbReference type="InterPro" id="IPR027467">
    <property type="entry name" value="MopterinOxRdtase_cofactor_BS"/>
</dbReference>
<dbReference type="InterPro" id="IPR050123">
    <property type="entry name" value="Prok_molybdopt-oxidoreductase"/>
</dbReference>
<dbReference type="Gene3D" id="3.40.50.740">
    <property type="match status" value="1"/>
</dbReference>
<dbReference type="Pfam" id="PF00667">
    <property type="entry name" value="FAD_binding_1"/>
    <property type="match status" value="1"/>
</dbReference>
<keyword evidence="17" id="KW-0534">Nitrate assimilation</keyword>
<dbReference type="PROSITE" id="PS51669">
    <property type="entry name" value="4FE4S_MOW_BIS_MGD"/>
    <property type="match status" value="1"/>
</dbReference>
<dbReference type="InterPro" id="IPR023173">
    <property type="entry name" value="NADPH_Cyt_P450_Rdtase_alpha"/>
</dbReference>
<evidence type="ECO:0000256" key="19">
    <source>
        <dbReference type="SAM" id="MobiDB-lite"/>
    </source>
</evidence>
<dbReference type="InterPro" id="IPR017938">
    <property type="entry name" value="Riboflavin_synthase-like_b-brl"/>
</dbReference>
<dbReference type="PROSITE" id="PS50902">
    <property type="entry name" value="FLAVODOXIN_LIKE"/>
    <property type="match status" value="1"/>
</dbReference>
<dbReference type="FunFam" id="3.40.50.80:FF:000001">
    <property type="entry name" value="NADPH--cytochrome P450 reductase 1"/>
    <property type="match status" value="1"/>
</dbReference>
<evidence type="ECO:0000259" key="21">
    <source>
        <dbReference type="PROSITE" id="PS51384"/>
    </source>
</evidence>
<evidence type="ECO:0000313" key="24">
    <source>
        <dbReference type="Proteomes" id="UP000360750"/>
    </source>
</evidence>
<dbReference type="PRINTS" id="PR00369">
    <property type="entry name" value="FLAVODOXIN"/>
</dbReference>
<dbReference type="Gene3D" id="2.40.30.10">
    <property type="entry name" value="Translation factors"/>
    <property type="match status" value="1"/>
</dbReference>
<proteinExistence type="inferred from homology"/>
<dbReference type="GO" id="GO:0004783">
    <property type="term" value="F:sulfite reductase (NADPH) activity"/>
    <property type="evidence" value="ECO:0007669"/>
    <property type="project" value="UniProtKB-EC"/>
</dbReference>
<evidence type="ECO:0000256" key="14">
    <source>
        <dbReference type="ARBA" id="ARBA00023002"/>
    </source>
</evidence>
<evidence type="ECO:0000259" key="20">
    <source>
        <dbReference type="PROSITE" id="PS50902"/>
    </source>
</evidence>
<keyword evidence="11" id="KW-0479">Metal-binding</keyword>
<evidence type="ECO:0000256" key="8">
    <source>
        <dbReference type="ARBA" id="ARBA00022505"/>
    </source>
</evidence>
<evidence type="ECO:0000259" key="22">
    <source>
        <dbReference type="PROSITE" id="PS51669"/>
    </source>
</evidence>
<comment type="caution">
    <text evidence="23">The sequence shown here is derived from an EMBL/GenBank/DDBJ whole genome shotgun (WGS) entry which is preliminary data.</text>
</comment>
<keyword evidence="16" id="KW-0411">Iron-sulfur</keyword>
<dbReference type="CDD" id="cd02791">
    <property type="entry name" value="MopB_CT_Nitrate-R-NapA-like"/>
    <property type="match status" value="1"/>
</dbReference>
<comment type="catalytic activity">
    <reaction evidence="18">
        <text>hydrogen sulfide + 3 NADP(+) + 3 H2O = sulfite + 3 NADPH + 4 H(+)</text>
        <dbReference type="Rhea" id="RHEA:13801"/>
        <dbReference type="ChEBI" id="CHEBI:15377"/>
        <dbReference type="ChEBI" id="CHEBI:15378"/>
        <dbReference type="ChEBI" id="CHEBI:17359"/>
        <dbReference type="ChEBI" id="CHEBI:29919"/>
        <dbReference type="ChEBI" id="CHEBI:57783"/>
        <dbReference type="ChEBI" id="CHEBI:58349"/>
        <dbReference type="EC" id="1.8.1.2"/>
    </reaction>
</comment>
<evidence type="ECO:0000256" key="10">
    <source>
        <dbReference type="ARBA" id="ARBA00022643"/>
    </source>
</evidence>
<dbReference type="SUPFAM" id="SSF53706">
    <property type="entry name" value="Formate dehydrogenase/DMSO reductase, domains 1-3"/>
    <property type="match status" value="1"/>
</dbReference>
<dbReference type="InterPro" id="IPR001709">
    <property type="entry name" value="Flavoprot_Pyr_Nucl_cyt_Rdtase"/>
</dbReference>
<evidence type="ECO:0000256" key="4">
    <source>
        <dbReference type="ARBA" id="ARBA00001974"/>
    </source>
</evidence>
<dbReference type="Gene3D" id="2.40.40.20">
    <property type="match status" value="1"/>
</dbReference>
<feature type="region of interest" description="Disordered" evidence="19">
    <location>
        <begin position="815"/>
        <end position="859"/>
    </location>
</feature>
<dbReference type="PRINTS" id="PR00371">
    <property type="entry name" value="FPNCR"/>
</dbReference>
<evidence type="ECO:0000256" key="6">
    <source>
        <dbReference type="ARBA" id="ARBA00012604"/>
    </source>
</evidence>
<dbReference type="Proteomes" id="UP000360750">
    <property type="component" value="Unassembled WGS sequence"/>
</dbReference>
<evidence type="ECO:0000256" key="13">
    <source>
        <dbReference type="ARBA" id="ARBA00022857"/>
    </source>
</evidence>
<comment type="cofactor">
    <cofactor evidence="2">
        <name>Mo-bis(molybdopterin guanine dinucleotide)</name>
        <dbReference type="ChEBI" id="CHEBI:60539"/>
    </cofactor>
</comment>
<evidence type="ECO:0000256" key="18">
    <source>
        <dbReference type="ARBA" id="ARBA00052219"/>
    </source>
</evidence>
<dbReference type="SMART" id="SM00926">
    <property type="entry name" value="Molybdop_Fe4S4"/>
    <property type="match status" value="1"/>
</dbReference>
<evidence type="ECO:0000256" key="1">
    <source>
        <dbReference type="ARBA" id="ARBA00001917"/>
    </source>
</evidence>
<feature type="domain" description="FAD-binding FR-type" evidence="21">
    <location>
        <begin position="1044"/>
        <end position="1259"/>
    </location>
</feature>
<dbReference type="Gene3D" id="2.20.25.90">
    <property type="entry name" value="ADC-like domains"/>
    <property type="match status" value="1"/>
</dbReference>
<dbReference type="PROSITE" id="PS00551">
    <property type="entry name" value="MOLYBDOPTERIN_PROK_1"/>
    <property type="match status" value="1"/>
</dbReference>
<dbReference type="SUPFAM" id="SSF52218">
    <property type="entry name" value="Flavoproteins"/>
    <property type="match status" value="1"/>
</dbReference>
<dbReference type="PROSITE" id="PS51384">
    <property type="entry name" value="FAD_FR"/>
    <property type="match status" value="1"/>
</dbReference>
<dbReference type="InterPro" id="IPR008254">
    <property type="entry name" value="Flavodoxin/NO_synth"/>
</dbReference>
<dbReference type="SUPFAM" id="SSF50692">
    <property type="entry name" value="ADC-like"/>
    <property type="match status" value="1"/>
</dbReference>
<dbReference type="Pfam" id="PF01568">
    <property type="entry name" value="Molydop_binding"/>
    <property type="match status" value="1"/>
</dbReference>
<evidence type="ECO:0000313" key="23">
    <source>
        <dbReference type="EMBL" id="VFA90089.1"/>
    </source>
</evidence>
<evidence type="ECO:0000256" key="3">
    <source>
        <dbReference type="ARBA" id="ARBA00001966"/>
    </source>
</evidence>
<keyword evidence="9" id="KW-0285">Flavoprotein</keyword>
<evidence type="ECO:0000256" key="9">
    <source>
        <dbReference type="ARBA" id="ARBA00022630"/>
    </source>
</evidence>
<keyword evidence="14 23" id="KW-0560">Oxidoreductase</keyword>
<dbReference type="FunFam" id="2.40.40.20:FF:000005">
    <property type="entry name" value="Periplasmic nitrate reductase"/>
    <property type="match status" value="1"/>
</dbReference>
<dbReference type="InterPro" id="IPR006657">
    <property type="entry name" value="MoPterin_dinucl-bd_dom"/>
</dbReference>
<dbReference type="EMBL" id="CAACYD010000007">
    <property type="protein sequence ID" value="VFA90089.1"/>
    <property type="molecule type" value="Genomic_DNA"/>
</dbReference>
<keyword evidence="12" id="KW-0274">FAD</keyword>
<keyword evidence="8" id="KW-0500">Molybdenum</keyword>
<dbReference type="Gene3D" id="3.40.50.360">
    <property type="match status" value="1"/>
</dbReference>
<dbReference type="GO" id="GO:0046872">
    <property type="term" value="F:metal ion binding"/>
    <property type="evidence" value="ECO:0007669"/>
    <property type="project" value="UniProtKB-KW"/>
</dbReference>
<dbReference type="Gene3D" id="3.40.50.80">
    <property type="entry name" value="Nucleotide-binding domain of ferredoxin-NADP reductase (FNR) module"/>
    <property type="match status" value="1"/>
</dbReference>
<keyword evidence="7" id="KW-0004">4Fe-4S</keyword>
<dbReference type="PANTHER" id="PTHR43105">
    <property type="entry name" value="RESPIRATORY NITRATE REDUCTASE"/>
    <property type="match status" value="1"/>
</dbReference>
<sequence>MRPVVPRPVSRSVMSLCAYCGVGCGMELKVDDSGITKTVGRADHPTNFGRLCTKGSTTADMLAAGGRLDAPLVRDDRGGELRRGDLDAVITGTARRLRSIIDEHGPDAVALYVSGQMSLEAQYLSNKLAKGFIGTNQIESNSRLCMASAGTGYKLSLGSDGPPGSYQDFDHADVFLVIGSNMADCHPILFLRMMDRVKAGAVLIVVDPRRTATADKADLFLQIKPGTDLALLNGLLHLLITGGYTDDEFIASYTDGFEQMPEFAAQYPPEVVETITGIPADDLRAAARMIGEAGNWMSCWTMGLNQSTHGTWNTNALINLHLATDAICRLGSGPFSLTGQPNAMGGREMGYMGPGLPGQRSVLSDADRAFVEKVWGLPAGTLRTEVGGGTVDMFRRMADGEIKAAWIICTNPVASVANRKTVIQGLERAELVVTQDAFADTETNQYADVVLPAALWSESSGVMVNSERTLTLFEPALDAPGQAIPDWQIIARIASEMGYADAFDYSSAEEIFAEIKQFANPATGYDLRGVTYERLRRTPMQWPCPPVGDATDLAESVARNPIRYLNDGRSQTLHRLDDGSVPRLAFATANRRAQFFARPHIDAAEMPDADYPFLLNTGRLPHQWHTMTKTGRVAKLNKLDPGPFVEIHPLDAQDLGISSKDKVEMASRRGRAVLPARVSDRVRPGNCFVPFHWNDVFGEHLAINAVTSDAIDPLSQQPEFKVCAVTLTKVAGSDRAEPPTPDAAAAGLAAALGVSDVAAPELTSSERVYLAGLATGASAAAGTAGVPSVPGDAPLRPDVRLWVSGLLAGMFSRPETAAASRPETAAASRSETVAASRSETVAAPATGSGDAPADPGDVEAPADTITVLWASQMGNAEDLATETAERMRAIGLRVAAKAMDEVDVSRLRGTALFVTSTTGDGDPPDNGSAFWDALNSADAPDLSGVDFAVLALGDSNYDDFCGHGRKLDERIGELGGRRLLDRVECEPDFEQKAGGWLDEVIRTISMKNAAPTTGVTGDRVTVVSEPADSAAAPSVRTASAYSRKNPLVTELVRNVKLNAPGSQKDVRNLGFRLPAGTLGYKTGDALGVWPLNNPALIGKFLDHTGLDGGETVTIGGNPMPLYRALRERLEFARVTPDLVRFIAERSGADELEGLVAPGNKGVFDEWSWGRQSVDVLADHPIRADLEEWMTVLKPLAPRSYSISSSPLERPDEVQLTVAAVRYNRNGIQRGGVCWTFLADRAEDAGVGVFVTSTTHFRPPADPDTPMIMIGPGTGIAPFRAFLREREALGHNGKNWLFFGEQHSATDFYYRDELTTMLSDGVLTRLDVAFSRDQDRKIYVQDRMLEHGKELYEWLHDGAHVYVCGDATRMAKDVDATLKGIVAQHGRRSPSSAEAYVKALAADKRYVRDVY</sequence>
<dbReference type="InterPro" id="IPR009010">
    <property type="entry name" value="Asp_de-COase-like_dom_sf"/>
</dbReference>
<dbReference type="GO" id="GO:0042128">
    <property type="term" value="P:nitrate assimilation"/>
    <property type="evidence" value="ECO:0007669"/>
    <property type="project" value="UniProtKB-KW"/>
</dbReference>
<evidence type="ECO:0000256" key="2">
    <source>
        <dbReference type="ARBA" id="ARBA00001942"/>
    </source>
</evidence>
<dbReference type="Pfam" id="PF04879">
    <property type="entry name" value="Molybdop_Fe4S4"/>
    <property type="match status" value="1"/>
</dbReference>
<dbReference type="CDD" id="cd06199">
    <property type="entry name" value="SiR"/>
    <property type="match status" value="1"/>
</dbReference>
<dbReference type="SUPFAM" id="SSF52343">
    <property type="entry name" value="Ferredoxin reductase-like, C-terminal NADP-linked domain"/>
    <property type="match status" value="1"/>
</dbReference>
<evidence type="ECO:0000256" key="17">
    <source>
        <dbReference type="ARBA" id="ARBA00023063"/>
    </source>
</evidence>
<dbReference type="PANTHER" id="PTHR43105:SF9">
    <property type="entry name" value="NADPH-FE(3+) OXIDOREDUCTASE SUBUNIT ALPHA"/>
    <property type="match status" value="1"/>
</dbReference>
<dbReference type="Gene3D" id="1.20.990.10">
    <property type="entry name" value="NADPH-cytochrome p450 Reductase, Chain A, domain 3"/>
    <property type="match status" value="1"/>
</dbReference>
<dbReference type="GO" id="GO:0051539">
    <property type="term" value="F:4 iron, 4 sulfur cluster binding"/>
    <property type="evidence" value="ECO:0007669"/>
    <property type="project" value="UniProtKB-KW"/>
</dbReference>
<dbReference type="InterPro" id="IPR017927">
    <property type="entry name" value="FAD-bd_FR_type"/>
</dbReference>
<keyword evidence="10" id="KW-0288">FMN</keyword>
<protein>
    <recommendedName>
        <fullName evidence="6">assimilatory sulfite reductase (NADPH)</fullName>
        <ecNumber evidence="6">1.8.1.2</ecNumber>
    </recommendedName>
</protein>
<comment type="similarity">
    <text evidence="5">Belongs to the prokaryotic molybdopterin-containing oxidoreductase family. NasA/NapA/NarB subfamily.</text>
</comment>
<reference evidence="23 24" key="1">
    <citation type="submission" date="2019-02" db="EMBL/GenBank/DDBJ databases">
        <authorList>
            <consortium name="Pathogen Informatics"/>
        </authorList>
    </citation>
    <scope>NUCLEOTIDE SEQUENCE [LARGE SCALE GENOMIC DNA]</scope>
    <source>
        <strain evidence="23 24">3012STDY6756503</strain>
    </source>
</reference>
<dbReference type="InterPro" id="IPR041957">
    <property type="entry name" value="CT_Nitrate-R-NapA-like"/>
</dbReference>
<gene>
    <name evidence="23" type="primary">narB</name>
    <name evidence="23" type="ORF">NCTC8139_03668</name>
</gene>
<evidence type="ECO:0000256" key="16">
    <source>
        <dbReference type="ARBA" id="ARBA00023014"/>
    </source>
</evidence>
<evidence type="ECO:0000256" key="11">
    <source>
        <dbReference type="ARBA" id="ARBA00022723"/>
    </source>
</evidence>
<dbReference type="Pfam" id="PF00258">
    <property type="entry name" value="Flavodoxin_1"/>
    <property type="match status" value="1"/>
</dbReference>
<dbReference type="SUPFAM" id="SSF63380">
    <property type="entry name" value="Riboflavin synthase domain-like"/>
    <property type="match status" value="1"/>
</dbReference>
<dbReference type="InterPro" id="IPR006963">
    <property type="entry name" value="Mopterin_OxRdtase_4Fe-4S_dom"/>
</dbReference>
<dbReference type="InterPro" id="IPR029039">
    <property type="entry name" value="Flavoprotein-like_sf"/>
</dbReference>
<comment type="cofactor">
    <cofactor evidence="4">
        <name>FAD</name>
        <dbReference type="ChEBI" id="CHEBI:57692"/>
    </cofactor>
</comment>
<dbReference type="Pfam" id="PF00175">
    <property type="entry name" value="NAD_binding_1"/>
    <property type="match status" value="1"/>
</dbReference>
<dbReference type="InterPro" id="IPR003097">
    <property type="entry name" value="CysJ-like_FAD-binding"/>
</dbReference>
<evidence type="ECO:0000256" key="12">
    <source>
        <dbReference type="ARBA" id="ARBA00022827"/>
    </source>
</evidence>
<comment type="cofactor">
    <cofactor evidence="1">
        <name>FMN</name>
        <dbReference type="ChEBI" id="CHEBI:58210"/>
    </cofactor>
</comment>
<feature type="compositionally biased region" description="Low complexity" evidence="19">
    <location>
        <begin position="815"/>
        <end position="831"/>
    </location>
</feature>
<evidence type="ECO:0000256" key="5">
    <source>
        <dbReference type="ARBA" id="ARBA00008747"/>
    </source>
</evidence>
<feature type="domain" description="4Fe-4S Mo/W bis-MGD-type" evidence="22">
    <location>
        <begin position="10"/>
        <end position="66"/>
    </location>
</feature>
<comment type="cofactor">
    <cofactor evidence="3">
        <name>[4Fe-4S] cluster</name>
        <dbReference type="ChEBI" id="CHEBI:49883"/>
    </cofactor>
</comment>
<dbReference type="Gene3D" id="3.40.228.10">
    <property type="entry name" value="Dimethylsulfoxide Reductase, domain 2"/>
    <property type="match status" value="1"/>
</dbReference>
<dbReference type="Pfam" id="PF00384">
    <property type="entry name" value="Molybdopterin"/>
    <property type="match status" value="1"/>
</dbReference>
<dbReference type="EC" id="1.8.1.2" evidence="6"/>
<evidence type="ECO:0000256" key="15">
    <source>
        <dbReference type="ARBA" id="ARBA00023004"/>
    </source>
</evidence>